<accession>A0A843ACQ2</accession>
<protein>
    <submittedName>
        <fullName evidence="1">Uncharacterized protein</fullName>
    </submittedName>
</protein>
<dbReference type="RefSeq" id="WP_278523466.1">
    <property type="nucleotide sequence ID" value="NZ_JADIIN010000059.1"/>
</dbReference>
<reference evidence="1" key="1">
    <citation type="submission" date="2020-10" db="EMBL/GenBank/DDBJ databases">
        <title>Dehalococcoides mccartyi of a TCE/Cr reducing biochatode.</title>
        <authorList>
            <person name="Matturro B."/>
        </authorList>
    </citation>
    <scope>NUCLEOTIDE SEQUENCE</scope>
    <source>
        <strain evidence="1">Bin4</strain>
    </source>
</reference>
<organism evidence="1 2">
    <name type="scientific">Methanobrevibacter arboriphilus</name>
    <dbReference type="NCBI Taxonomy" id="39441"/>
    <lineage>
        <taxon>Archaea</taxon>
        <taxon>Methanobacteriati</taxon>
        <taxon>Methanobacteriota</taxon>
        <taxon>Methanomada group</taxon>
        <taxon>Methanobacteria</taxon>
        <taxon>Methanobacteriales</taxon>
        <taxon>Methanobacteriaceae</taxon>
        <taxon>Methanobrevibacter</taxon>
    </lineage>
</organism>
<evidence type="ECO:0000313" key="2">
    <source>
        <dbReference type="Proteomes" id="UP000658733"/>
    </source>
</evidence>
<name>A0A843ACQ2_METAZ</name>
<proteinExistence type="predicted"/>
<comment type="caution">
    <text evidence="1">The sequence shown here is derived from an EMBL/GenBank/DDBJ whole genome shotgun (WGS) entry which is preliminary data.</text>
</comment>
<gene>
    <name evidence="1" type="ORF">ISP01_07150</name>
</gene>
<dbReference type="Proteomes" id="UP000658733">
    <property type="component" value="Unassembled WGS sequence"/>
</dbReference>
<evidence type="ECO:0000313" key="1">
    <source>
        <dbReference type="EMBL" id="MBF4469167.1"/>
    </source>
</evidence>
<sequence>MEIKCMNNLETMIISNAWCGKNAFLEKRVKEMQEFDILSEHDKKLYKLASKVATHVLHPFKYVFMRVKYIDSVNPSILKKSSYEIARYI</sequence>
<dbReference type="AlphaFoldDB" id="A0A843ACQ2"/>
<dbReference type="EMBL" id="JADIIN010000059">
    <property type="protein sequence ID" value="MBF4469167.1"/>
    <property type="molecule type" value="Genomic_DNA"/>
</dbReference>